<dbReference type="EMBL" id="BPLQ01015311">
    <property type="protein sequence ID" value="GIY87185.1"/>
    <property type="molecule type" value="Genomic_DNA"/>
</dbReference>
<protein>
    <submittedName>
        <fullName evidence="1">Uncharacterized protein</fullName>
    </submittedName>
</protein>
<sequence length="86" mass="9862">MVSWEFIASNDPAKPQVAGYRNNSFKCRIGQPSVELLPGKWLSEWSEIMKHNDTKCAHMDDLRILSLSHGRQLINVKTSYQYLPKG</sequence>
<proteinExistence type="predicted"/>
<keyword evidence="2" id="KW-1185">Reference proteome</keyword>
<organism evidence="1 2">
    <name type="scientific">Caerostris darwini</name>
    <dbReference type="NCBI Taxonomy" id="1538125"/>
    <lineage>
        <taxon>Eukaryota</taxon>
        <taxon>Metazoa</taxon>
        <taxon>Ecdysozoa</taxon>
        <taxon>Arthropoda</taxon>
        <taxon>Chelicerata</taxon>
        <taxon>Arachnida</taxon>
        <taxon>Araneae</taxon>
        <taxon>Araneomorphae</taxon>
        <taxon>Entelegynae</taxon>
        <taxon>Araneoidea</taxon>
        <taxon>Araneidae</taxon>
        <taxon>Caerostris</taxon>
    </lineage>
</organism>
<name>A0AAV4WZ14_9ARAC</name>
<comment type="caution">
    <text evidence="1">The sequence shown here is derived from an EMBL/GenBank/DDBJ whole genome shotgun (WGS) entry which is preliminary data.</text>
</comment>
<gene>
    <name evidence="1" type="ORF">CDAR_68711</name>
</gene>
<evidence type="ECO:0000313" key="1">
    <source>
        <dbReference type="EMBL" id="GIY87185.1"/>
    </source>
</evidence>
<dbReference type="AlphaFoldDB" id="A0AAV4WZ14"/>
<evidence type="ECO:0000313" key="2">
    <source>
        <dbReference type="Proteomes" id="UP001054837"/>
    </source>
</evidence>
<dbReference type="Proteomes" id="UP001054837">
    <property type="component" value="Unassembled WGS sequence"/>
</dbReference>
<reference evidence="1 2" key="1">
    <citation type="submission" date="2021-06" db="EMBL/GenBank/DDBJ databases">
        <title>Caerostris darwini draft genome.</title>
        <authorList>
            <person name="Kono N."/>
            <person name="Arakawa K."/>
        </authorList>
    </citation>
    <scope>NUCLEOTIDE SEQUENCE [LARGE SCALE GENOMIC DNA]</scope>
</reference>
<accession>A0AAV4WZ14</accession>